<evidence type="ECO:0000259" key="1">
    <source>
        <dbReference type="PROSITE" id="PS50994"/>
    </source>
</evidence>
<evidence type="ECO:0000313" key="2">
    <source>
        <dbReference type="Proteomes" id="UP000046395"/>
    </source>
</evidence>
<feature type="domain" description="Integrase catalytic" evidence="1">
    <location>
        <begin position="23"/>
        <end position="185"/>
    </location>
</feature>
<accession>A0A5S6Q2B8</accession>
<dbReference type="WBParaSite" id="TMUE_0000001371.1">
    <property type="protein sequence ID" value="TMUE_0000001371.1"/>
    <property type="gene ID" value="WBGene00297268"/>
</dbReference>
<name>A0A5S6Q2B8_TRIMR</name>
<proteinExistence type="predicted"/>
<dbReference type="Proteomes" id="UP000046395">
    <property type="component" value="Unassembled WGS sequence"/>
</dbReference>
<dbReference type="PANTHER" id="PTHR37984">
    <property type="entry name" value="PROTEIN CBG26694"/>
    <property type="match status" value="1"/>
</dbReference>
<dbReference type="GO" id="GO:0015074">
    <property type="term" value="P:DNA integration"/>
    <property type="evidence" value="ECO:0007669"/>
    <property type="project" value="InterPro"/>
</dbReference>
<organism evidence="2 3">
    <name type="scientific">Trichuris muris</name>
    <name type="common">Mouse whipworm</name>
    <dbReference type="NCBI Taxonomy" id="70415"/>
    <lineage>
        <taxon>Eukaryota</taxon>
        <taxon>Metazoa</taxon>
        <taxon>Ecdysozoa</taxon>
        <taxon>Nematoda</taxon>
        <taxon>Enoplea</taxon>
        <taxon>Dorylaimia</taxon>
        <taxon>Trichinellida</taxon>
        <taxon>Trichuridae</taxon>
        <taxon>Trichuris</taxon>
    </lineage>
</organism>
<sequence length="282" mass="32686">MFVRNCTICQTLDKTVVQYRTPLTPVPLQNAASEKVAIDIVGPLHNSRYGERFAITLIDYYSKWPEVKFCQKVTTGEVIRFLKEVFSREGQPKEILSDNGVQFTSHKFQEFLQGHAIRHYRSSLYYPQANGEIERFNRTLKDCLQAAARTGCSRSEVVLDFMMHYRATPHAVTGETPSALLHGRKLKTKLDMTLDHLSLPKSDDLVRRKVERKRQYMAKYFERKKAIRDPNFKVGEMVRVRLPRKFGEEFAFSKPAPIACRVNRGTYRLKDGRVYNASNLTR</sequence>
<dbReference type="FunFam" id="3.30.420.10:FF:000063">
    <property type="entry name" value="Retrovirus-related Pol polyprotein from transposon 297-like Protein"/>
    <property type="match status" value="1"/>
</dbReference>
<dbReference type="AlphaFoldDB" id="A0A5S6Q2B8"/>
<dbReference type="PANTHER" id="PTHR37984:SF5">
    <property type="entry name" value="PROTEIN NYNRIN-LIKE"/>
    <property type="match status" value="1"/>
</dbReference>
<dbReference type="GO" id="GO:0003676">
    <property type="term" value="F:nucleic acid binding"/>
    <property type="evidence" value="ECO:0007669"/>
    <property type="project" value="InterPro"/>
</dbReference>
<dbReference type="SUPFAM" id="SSF53098">
    <property type="entry name" value="Ribonuclease H-like"/>
    <property type="match status" value="1"/>
</dbReference>
<keyword evidence="2" id="KW-1185">Reference proteome</keyword>
<dbReference type="InterPro" id="IPR050951">
    <property type="entry name" value="Retrovirus_Pol_polyprotein"/>
</dbReference>
<dbReference type="Gene3D" id="3.30.420.10">
    <property type="entry name" value="Ribonuclease H-like superfamily/Ribonuclease H"/>
    <property type="match status" value="1"/>
</dbReference>
<dbReference type="InterPro" id="IPR036397">
    <property type="entry name" value="RNaseH_sf"/>
</dbReference>
<dbReference type="PROSITE" id="PS50994">
    <property type="entry name" value="INTEGRASE"/>
    <property type="match status" value="1"/>
</dbReference>
<evidence type="ECO:0000313" key="3">
    <source>
        <dbReference type="WBParaSite" id="TMUE_0000001371.1"/>
    </source>
</evidence>
<reference evidence="3" key="1">
    <citation type="submission" date="2019-12" db="UniProtKB">
        <authorList>
            <consortium name="WormBaseParasite"/>
        </authorList>
    </citation>
    <scope>IDENTIFICATION</scope>
</reference>
<dbReference type="InterPro" id="IPR001584">
    <property type="entry name" value="Integrase_cat-core"/>
</dbReference>
<protein>
    <submittedName>
        <fullName evidence="3">Integrase catalytic domain-containing protein</fullName>
    </submittedName>
</protein>
<dbReference type="InterPro" id="IPR012337">
    <property type="entry name" value="RNaseH-like_sf"/>
</dbReference>
<dbReference type="STRING" id="70415.A0A5S6Q2B8"/>
<dbReference type="Pfam" id="PF00665">
    <property type="entry name" value="rve"/>
    <property type="match status" value="1"/>
</dbReference>